<dbReference type="AlphaFoldDB" id="A0AAD8ARU8"/>
<accession>A0AAD8ARU8</accession>
<evidence type="ECO:0000259" key="2">
    <source>
        <dbReference type="Pfam" id="PF13843"/>
    </source>
</evidence>
<dbReference type="Proteomes" id="UP001233172">
    <property type="component" value="Unassembled WGS sequence"/>
</dbReference>
<dbReference type="PANTHER" id="PTHR46599:SF3">
    <property type="entry name" value="PIGGYBAC TRANSPOSABLE ELEMENT-DERIVED PROTEIN 4"/>
    <property type="match status" value="1"/>
</dbReference>
<feature type="domain" description="PiggyBac transposable element-derived protein" evidence="2">
    <location>
        <begin position="177"/>
        <end position="535"/>
    </location>
</feature>
<dbReference type="EMBL" id="JASAOG010000281">
    <property type="protein sequence ID" value="KAK0041262.1"/>
    <property type="molecule type" value="Genomic_DNA"/>
</dbReference>
<protein>
    <submittedName>
        <fullName evidence="3">PiggyBac transposable element-derived protein 4</fullName>
    </submittedName>
</protein>
<feature type="compositionally biased region" description="Basic and acidic residues" evidence="1">
    <location>
        <begin position="8"/>
        <end position="22"/>
    </location>
</feature>
<organism evidence="3 4">
    <name type="scientific">Biomphalaria pfeifferi</name>
    <name type="common">Bloodfluke planorb</name>
    <name type="synonym">Freshwater snail</name>
    <dbReference type="NCBI Taxonomy" id="112525"/>
    <lineage>
        <taxon>Eukaryota</taxon>
        <taxon>Metazoa</taxon>
        <taxon>Spiralia</taxon>
        <taxon>Lophotrochozoa</taxon>
        <taxon>Mollusca</taxon>
        <taxon>Gastropoda</taxon>
        <taxon>Heterobranchia</taxon>
        <taxon>Euthyneura</taxon>
        <taxon>Panpulmonata</taxon>
        <taxon>Hygrophila</taxon>
        <taxon>Lymnaeoidea</taxon>
        <taxon>Planorbidae</taxon>
        <taxon>Biomphalaria</taxon>
    </lineage>
</organism>
<comment type="caution">
    <text evidence="3">The sequence shown here is derived from an EMBL/GenBank/DDBJ whole genome shotgun (WGS) entry which is preliminary data.</text>
</comment>
<gene>
    <name evidence="3" type="ORF">Bpfe_029301</name>
</gene>
<sequence>MSGDAEDVLVKESLITHDDNSDHSSGSHTLESEGDSSCNTSSLEPPGFTSSSDSELDEMLPQNQGSQLLNTYGMGSCSNHLRISSSGEISLWQLIVLWIFVLIKKCLSILNCNIQWTLASENWNHESGHVHLLSFIKSYLDLDDAEEVTIPKFQPNGIPGLVLMEDKTKIVREKFLTPGAFFKLFFPLDLVQKICDYTNENFDANQALRPKLAVGWTPVTPDEMYSFIALIIYCSTIRLADMELYWFKEEEVSLGLFSHIWASSIMSQERYKQIQTFLKVENTKQPKDRSKLRNIKSLVEQIRLTCMKYWTPNEYIRIEERVVEDSDSKHGVRLWHLQDVVSGYFWNFDFYLGKTKNIELGGWWRGTVMKLCSPLYGQGYKVFVDNVFNSVQLFKDLFENGIGTCGTISTQQVGFPDCLKDIREFQMSDRGSMRWVREGNLVFVQWKDCHVANVTSSMHKPANEQTVCIRKVKVYGRRQKVEVKQPVIIKDFLQYFGDKDRSEDVIEKFTHLMRRVQFWKTVFYHMIEVARSNSFVMFQHFCNLDENKDVEKLARPKDYKEIDFTIELVQELAQIKV</sequence>
<feature type="region of interest" description="Disordered" evidence="1">
    <location>
        <begin position="1"/>
        <end position="57"/>
    </location>
</feature>
<evidence type="ECO:0000256" key="1">
    <source>
        <dbReference type="SAM" id="MobiDB-lite"/>
    </source>
</evidence>
<evidence type="ECO:0000313" key="3">
    <source>
        <dbReference type="EMBL" id="KAK0041262.1"/>
    </source>
</evidence>
<proteinExistence type="predicted"/>
<keyword evidence="4" id="KW-1185">Reference proteome</keyword>
<name>A0AAD8ARU8_BIOPF</name>
<dbReference type="PANTHER" id="PTHR46599">
    <property type="entry name" value="PIGGYBAC TRANSPOSABLE ELEMENT-DERIVED PROTEIN 4"/>
    <property type="match status" value="1"/>
</dbReference>
<dbReference type="InterPro" id="IPR029526">
    <property type="entry name" value="PGBD"/>
</dbReference>
<dbReference type="Pfam" id="PF13843">
    <property type="entry name" value="DDE_Tnp_1_7"/>
    <property type="match status" value="1"/>
</dbReference>
<feature type="compositionally biased region" description="Polar residues" evidence="1">
    <location>
        <begin position="35"/>
        <end position="53"/>
    </location>
</feature>
<evidence type="ECO:0000313" key="4">
    <source>
        <dbReference type="Proteomes" id="UP001233172"/>
    </source>
</evidence>
<reference evidence="3" key="2">
    <citation type="submission" date="2023-04" db="EMBL/GenBank/DDBJ databases">
        <authorList>
            <person name="Bu L."/>
            <person name="Lu L."/>
            <person name="Laidemitt M.R."/>
            <person name="Zhang S.M."/>
            <person name="Mutuku M."/>
            <person name="Mkoji G."/>
            <person name="Steinauer M."/>
            <person name="Loker E.S."/>
        </authorList>
    </citation>
    <scope>NUCLEOTIDE SEQUENCE</scope>
    <source>
        <strain evidence="3">KasaAsao</strain>
        <tissue evidence="3">Whole Snail</tissue>
    </source>
</reference>
<reference evidence="3" key="1">
    <citation type="journal article" date="2023" name="PLoS Negl. Trop. Dis.">
        <title>A genome sequence for Biomphalaria pfeifferi, the major vector snail for the human-infecting parasite Schistosoma mansoni.</title>
        <authorList>
            <person name="Bu L."/>
            <person name="Lu L."/>
            <person name="Laidemitt M.R."/>
            <person name="Zhang S.M."/>
            <person name="Mutuku M."/>
            <person name="Mkoji G."/>
            <person name="Steinauer M."/>
            <person name="Loker E.S."/>
        </authorList>
    </citation>
    <scope>NUCLEOTIDE SEQUENCE</scope>
    <source>
        <strain evidence="3">KasaAsao</strain>
    </source>
</reference>